<accession>A0A667Z8H8</accession>
<keyword evidence="1" id="KW-0472">Membrane</keyword>
<dbReference type="InterPro" id="IPR007110">
    <property type="entry name" value="Ig-like_dom"/>
</dbReference>
<reference evidence="4" key="2">
    <citation type="submission" date="2025-08" db="UniProtKB">
        <authorList>
            <consortium name="Ensembl"/>
        </authorList>
    </citation>
    <scope>IDENTIFICATION</scope>
</reference>
<evidence type="ECO:0000256" key="1">
    <source>
        <dbReference type="SAM" id="Phobius"/>
    </source>
</evidence>
<dbReference type="Ensembl" id="ENSMMDT00005035690.1">
    <property type="protein sequence ID" value="ENSMMDP00005034918.1"/>
    <property type="gene ID" value="ENSMMDG00005016415.1"/>
</dbReference>
<dbReference type="PROSITE" id="PS50835">
    <property type="entry name" value="IG_LIKE"/>
    <property type="match status" value="1"/>
</dbReference>
<keyword evidence="1" id="KW-1133">Transmembrane helix</keyword>
<dbReference type="PANTHER" id="PTHR46484:SF7">
    <property type="entry name" value="MYELIN-ASSOCIATED GLYCOPROTEIN-LIKE-RELATED"/>
    <property type="match status" value="1"/>
</dbReference>
<dbReference type="InterPro" id="IPR036179">
    <property type="entry name" value="Ig-like_dom_sf"/>
</dbReference>
<protein>
    <submittedName>
        <fullName evidence="4">Si:ch73-380l3.2</fullName>
    </submittedName>
</protein>
<evidence type="ECO:0000259" key="3">
    <source>
        <dbReference type="PROSITE" id="PS50835"/>
    </source>
</evidence>
<dbReference type="InterPro" id="IPR013783">
    <property type="entry name" value="Ig-like_fold"/>
</dbReference>
<feature type="chain" id="PRO_5025503463" evidence="2">
    <location>
        <begin position="24"/>
        <end position="285"/>
    </location>
</feature>
<dbReference type="PANTHER" id="PTHR46484">
    <property type="entry name" value="SI:CH211-171H4.5-RELATED"/>
    <property type="match status" value="1"/>
</dbReference>
<evidence type="ECO:0000313" key="5">
    <source>
        <dbReference type="Proteomes" id="UP000472263"/>
    </source>
</evidence>
<dbReference type="GeneTree" id="ENSGT01150000286924"/>
<evidence type="ECO:0000256" key="2">
    <source>
        <dbReference type="SAM" id="SignalP"/>
    </source>
</evidence>
<name>A0A667Z8H8_9TELE</name>
<feature type="signal peptide" evidence="2">
    <location>
        <begin position="1"/>
        <end position="23"/>
    </location>
</feature>
<keyword evidence="5" id="KW-1185">Reference proteome</keyword>
<keyword evidence="1" id="KW-0812">Transmembrane</keyword>
<keyword evidence="2" id="KW-0732">Signal</keyword>
<proteinExistence type="predicted"/>
<reference evidence="4" key="1">
    <citation type="submission" date="2019-06" db="EMBL/GenBank/DDBJ databases">
        <authorList>
            <consortium name="Wellcome Sanger Institute Data Sharing"/>
        </authorList>
    </citation>
    <scope>NUCLEOTIDE SEQUENCE [LARGE SCALE GENOMIC DNA]</scope>
</reference>
<dbReference type="AlphaFoldDB" id="A0A667Z8H8"/>
<organism evidence="4 5">
    <name type="scientific">Myripristis murdjan</name>
    <name type="common">pinecone soldierfish</name>
    <dbReference type="NCBI Taxonomy" id="586833"/>
    <lineage>
        <taxon>Eukaryota</taxon>
        <taxon>Metazoa</taxon>
        <taxon>Chordata</taxon>
        <taxon>Craniata</taxon>
        <taxon>Vertebrata</taxon>
        <taxon>Euteleostomi</taxon>
        <taxon>Actinopterygii</taxon>
        <taxon>Neopterygii</taxon>
        <taxon>Teleostei</taxon>
        <taxon>Neoteleostei</taxon>
        <taxon>Acanthomorphata</taxon>
        <taxon>Holocentriformes</taxon>
        <taxon>Holocentridae</taxon>
        <taxon>Myripristis</taxon>
    </lineage>
</organism>
<sequence>IDKQEKMMIFLLLLQAMSSPVFSAEWDAQVVMDLEALVTSCVVIPCTFTYPGGKIASSKLRGIWFLRNERNDTVFHEDKSEIAPNFRDRTKLMGRLGEGNCTLEMIEVKDHDRGPLCFQADIPGTGQFTFLKNCALLKMLYDPPKPTLAHQDTASQGEPYTITCSITHTCPSNMPTLTWSRSTGRIIEDHKNNGYGRWEMQSILTFIPEETDDHSKITCTAKFNGGGSSSADHTLLVQRKKNHRHIIVPTLVGIVIAVVFGAACILMMKKYKKRIAELQSSGRGR</sequence>
<dbReference type="Proteomes" id="UP000472263">
    <property type="component" value="Chromosome 16"/>
</dbReference>
<reference evidence="4" key="3">
    <citation type="submission" date="2025-09" db="UniProtKB">
        <authorList>
            <consortium name="Ensembl"/>
        </authorList>
    </citation>
    <scope>IDENTIFICATION</scope>
</reference>
<feature type="transmembrane region" description="Helical" evidence="1">
    <location>
        <begin position="246"/>
        <end position="268"/>
    </location>
</feature>
<dbReference type="Gene3D" id="2.60.40.10">
    <property type="entry name" value="Immunoglobulins"/>
    <property type="match status" value="2"/>
</dbReference>
<feature type="domain" description="Ig-like" evidence="3">
    <location>
        <begin position="144"/>
        <end position="236"/>
    </location>
</feature>
<dbReference type="SUPFAM" id="SSF48726">
    <property type="entry name" value="Immunoglobulin"/>
    <property type="match status" value="2"/>
</dbReference>
<evidence type="ECO:0000313" key="4">
    <source>
        <dbReference type="Ensembl" id="ENSMMDP00005034918.1"/>
    </source>
</evidence>